<keyword evidence="3" id="KW-1003">Cell membrane</keyword>
<protein>
    <recommendedName>
        <fullName evidence="9">DoxX family protein</fullName>
    </recommendedName>
</protein>
<dbReference type="Proteomes" id="UP001499854">
    <property type="component" value="Unassembled WGS sequence"/>
</dbReference>
<reference evidence="8" key="1">
    <citation type="journal article" date="2019" name="Int. J. Syst. Evol. Microbiol.">
        <title>The Global Catalogue of Microorganisms (GCM) 10K type strain sequencing project: providing services to taxonomists for standard genome sequencing and annotation.</title>
        <authorList>
            <consortium name="The Broad Institute Genomics Platform"/>
            <consortium name="The Broad Institute Genome Sequencing Center for Infectious Disease"/>
            <person name="Wu L."/>
            <person name="Ma J."/>
        </authorList>
    </citation>
    <scope>NUCLEOTIDE SEQUENCE [LARGE SCALE GENOMIC DNA]</scope>
    <source>
        <strain evidence="8">JCM 16013</strain>
    </source>
</reference>
<keyword evidence="8" id="KW-1185">Reference proteome</keyword>
<comment type="caution">
    <text evidence="7">The sequence shown here is derived from an EMBL/GenBank/DDBJ whole genome shotgun (WGS) entry which is preliminary data.</text>
</comment>
<dbReference type="InterPro" id="IPR032808">
    <property type="entry name" value="DoxX"/>
</dbReference>
<dbReference type="Pfam" id="PF07681">
    <property type="entry name" value="DoxX"/>
    <property type="match status" value="1"/>
</dbReference>
<evidence type="ECO:0008006" key="9">
    <source>
        <dbReference type="Google" id="ProtNLM"/>
    </source>
</evidence>
<keyword evidence="4" id="KW-0812">Transmembrane</keyword>
<gene>
    <name evidence="7" type="ORF">GCM10009838_80020</name>
</gene>
<comment type="similarity">
    <text evidence="2">Belongs to the DoxX family.</text>
</comment>
<evidence type="ECO:0000313" key="7">
    <source>
        <dbReference type="EMBL" id="GAA2002097.1"/>
    </source>
</evidence>
<keyword evidence="5" id="KW-1133">Transmembrane helix</keyword>
<evidence type="ECO:0000256" key="6">
    <source>
        <dbReference type="ARBA" id="ARBA00023136"/>
    </source>
</evidence>
<dbReference type="EMBL" id="BAAAQM010000073">
    <property type="protein sequence ID" value="GAA2002097.1"/>
    <property type="molecule type" value="Genomic_DNA"/>
</dbReference>
<evidence type="ECO:0000256" key="5">
    <source>
        <dbReference type="ARBA" id="ARBA00022989"/>
    </source>
</evidence>
<organism evidence="7 8">
    <name type="scientific">Catenulispora subtropica</name>
    <dbReference type="NCBI Taxonomy" id="450798"/>
    <lineage>
        <taxon>Bacteria</taxon>
        <taxon>Bacillati</taxon>
        <taxon>Actinomycetota</taxon>
        <taxon>Actinomycetes</taxon>
        <taxon>Catenulisporales</taxon>
        <taxon>Catenulisporaceae</taxon>
        <taxon>Catenulispora</taxon>
    </lineage>
</organism>
<proteinExistence type="inferred from homology"/>
<keyword evidence="6" id="KW-0472">Membrane</keyword>
<evidence type="ECO:0000256" key="3">
    <source>
        <dbReference type="ARBA" id="ARBA00022475"/>
    </source>
</evidence>
<evidence type="ECO:0000313" key="8">
    <source>
        <dbReference type="Proteomes" id="UP001499854"/>
    </source>
</evidence>
<accession>A0ABP5EQ35</accession>
<name>A0ABP5EQ35_9ACTN</name>
<dbReference type="RefSeq" id="WP_344662433.1">
    <property type="nucleotide sequence ID" value="NZ_BAAAQM010000073.1"/>
</dbReference>
<comment type="subcellular location">
    <subcellularLocation>
        <location evidence="1">Cell membrane</location>
        <topology evidence="1">Multi-pass membrane protein</topology>
    </subcellularLocation>
</comment>
<evidence type="ECO:0000256" key="1">
    <source>
        <dbReference type="ARBA" id="ARBA00004651"/>
    </source>
</evidence>
<evidence type="ECO:0000256" key="2">
    <source>
        <dbReference type="ARBA" id="ARBA00006679"/>
    </source>
</evidence>
<dbReference type="PANTHER" id="PTHR33452">
    <property type="entry name" value="OXIDOREDUCTASE CATD-RELATED"/>
    <property type="match status" value="1"/>
</dbReference>
<dbReference type="PANTHER" id="PTHR33452:SF1">
    <property type="entry name" value="INNER MEMBRANE PROTEIN YPHA-RELATED"/>
    <property type="match status" value="1"/>
</dbReference>
<sequence length="143" mass="15191">MTMIRAAARPMLAAMFVAGGFNSVVDPKRVAAKAEPVVGAVADRVPGVPKDAETAIRLNGAVQLGAGVALALGLMPRASALALAGTLVPTTYAGHPFWEIKDPADRAQQRIHFLKNLAMFGGLLFAATEHRKKRTKRSRWSCS</sequence>
<evidence type="ECO:0000256" key="4">
    <source>
        <dbReference type="ARBA" id="ARBA00022692"/>
    </source>
</evidence>
<dbReference type="InterPro" id="IPR051907">
    <property type="entry name" value="DoxX-like_oxidoreductase"/>
</dbReference>